<accession>A0A0C9VGT7</accession>
<dbReference type="EMBL" id="KN837142">
    <property type="protein sequence ID" value="KIJ40642.1"/>
    <property type="molecule type" value="Genomic_DNA"/>
</dbReference>
<feature type="region of interest" description="Disordered" evidence="1">
    <location>
        <begin position="69"/>
        <end position="155"/>
    </location>
</feature>
<feature type="compositionally biased region" description="Polar residues" evidence="1">
    <location>
        <begin position="87"/>
        <end position="109"/>
    </location>
</feature>
<evidence type="ECO:0000313" key="2">
    <source>
        <dbReference type="EMBL" id="KIJ40642.1"/>
    </source>
</evidence>
<organism evidence="2 3">
    <name type="scientific">Sphaerobolus stellatus (strain SS14)</name>
    <dbReference type="NCBI Taxonomy" id="990650"/>
    <lineage>
        <taxon>Eukaryota</taxon>
        <taxon>Fungi</taxon>
        <taxon>Dikarya</taxon>
        <taxon>Basidiomycota</taxon>
        <taxon>Agaricomycotina</taxon>
        <taxon>Agaricomycetes</taxon>
        <taxon>Phallomycetidae</taxon>
        <taxon>Geastrales</taxon>
        <taxon>Sphaerobolaceae</taxon>
        <taxon>Sphaerobolus</taxon>
    </lineage>
</organism>
<keyword evidence="3" id="KW-1185">Reference proteome</keyword>
<dbReference type="HOGENOM" id="CLU_1696629_0_0_1"/>
<proteinExistence type="predicted"/>
<sequence length="155" mass="17080">MDILQYFQDRHQPSGHVFSFAENGRFRNKVPMPFSTSVVSVSGIVTGQAIRINEDLTRLPVDVWDISFPSTSRSSIGGSPIKGRKGASSNWLIEQTSSPNAQKTNSETGPSKAIQPPTAQKRNREASIVEDEEGTISSDSQMTKKSRKEKERANV</sequence>
<dbReference type="AlphaFoldDB" id="A0A0C9VGT7"/>
<name>A0A0C9VGT7_SPHS4</name>
<protein>
    <submittedName>
        <fullName evidence="2">Unplaced genomic scaffold SPHSTscaffold_67, whole genome shotgun sequence</fullName>
    </submittedName>
</protein>
<gene>
    <name evidence="2" type="ORF">M422DRAFT_32131</name>
</gene>
<dbReference type="Proteomes" id="UP000054279">
    <property type="component" value="Unassembled WGS sequence"/>
</dbReference>
<evidence type="ECO:0000313" key="3">
    <source>
        <dbReference type="Proteomes" id="UP000054279"/>
    </source>
</evidence>
<reference evidence="2 3" key="1">
    <citation type="submission" date="2014-06" db="EMBL/GenBank/DDBJ databases">
        <title>Evolutionary Origins and Diversification of the Mycorrhizal Mutualists.</title>
        <authorList>
            <consortium name="DOE Joint Genome Institute"/>
            <consortium name="Mycorrhizal Genomics Consortium"/>
            <person name="Kohler A."/>
            <person name="Kuo A."/>
            <person name="Nagy L.G."/>
            <person name="Floudas D."/>
            <person name="Copeland A."/>
            <person name="Barry K.W."/>
            <person name="Cichocki N."/>
            <person name="Veneault-Fourrey C."/>
            <person name="LaButti K."/>
            <person name="Lindquist E.A."/>
            <person name="Lipzen A."/>
            <person name="Lundell T."/>
            <person name="Morin E."/>
            <person name="Murat C."/>
            <person name="Riley R."/>
            <person name="Ohm R."/>
            <person name="Sun H."/>
            <person name="Tunlid A."/>
            <person name="Henrissat B."/>
            <person name="Grigoriev I.V."/>
            <person name="Hibbett D.S."/>
            <person name="Martin F."/>
        </authorList>
    </citation>
    <scope>NUCLEOTIDE SEQUENCE [LARGE SCALE GENOMIC DNA]</scope>
    <source>
        <strain evidence="2 3">SS14</strain>
    </source>
</reference>
<evidence type="ECO:0000256" key="1">
    <source>
        <dbReference type="SAM" id="MobiDB-lite"/>
    </source>
</evidence>